<evidence type="ECO:0000256" key="4">
    <source>
        <dbReference type="SAM" id="SignalP"/>
    </source>
</evidence>
<feature type="signal peptide" evidence="4">
    <location>
        <begin position="1"/>
        <end position="39"/>
    </location>
</feature>
<evidence type="ECO:0000313" key="6">
    <source>
        <dbReference type="EMBL" id="CAD8335644.1"/>
    </source>
</evidence>
<dbReference type="CDD" id="cd11567">
    <property type="entry name" value="YciH_like"/>
    <property type="match status" value="1"/>
</dbReference>
<dbReference type="GO" id="GO:0003743">
    <property type="term" value="F:translation initiation factor activity"/>
    <property type="evidence" value="ECO:0007669"/>
    <property type="project" value="InterPro"/>
</dbReference>
<keyword evidence="1" id="KW-0810">Translation regulation</keyword>
<feature type="compositionally biased region" description="Polar residues" evidence="3">
    <location>
        <begin position="172"/>
        <end position="185"/>
    </location>
</feature>
<dbReference type="Pfam" id="PF01253">
    <property type="entry name" value="SUI1"/>
    <property type="match status" value="1"/>
</dbReference>
<evidence type="ECO:0000256" key="1">
    <source>
        <dbReference type="ARBA" id="ARBA00022845"/>
    </source>
</evidence>
<dbReference type="SUPFAM" id="SSF55159">
    <property type="entry name" value="eIF1-like"/>
    <property type="match status" value="1"/>
</dbReference>
<evidence type="ECO:0000259" key="5">
    <source>
        <dbReference type="PROSITE" id="PS50296"/>
    </source>
</evidence>
<accession>A0A7R9WU55</accession>
<evidence type="ECO:0000256" key="3">
    <source>
        <dbReference type="SAM" id="MobiDB-lite"/>
    </source>
</evidence>
<dbReference type="InterPro" id="IPR005872">
    <property type="entry name" value="SUI1_arc_bac"/>
</dbReference>
<organism evidence="6">
    <name type="scientific">Craspedostauros australis</name>
    <dbReference type="NCBI Taxonomy" id="1486917"/>
    <lineage>
        <taxon>Eukaryota</taxon>
        <taxon>Sar</taxon>
        <taxon>Stramenopiles</taxon>
        <taxon>Ochrophyta</taxon>
        <taxon>Bacillariophyta</taxon>
        <taxon>Bacillariophyceae</taxon>
        <taxon>Bacillariophycidae</taxon>
        <taxon>Naviculales</taxon>
        <taxon>Naviculaceae</taxon>
        <taxon>Craspedostauros</taxon>
    </lineage>
</organism>
<dbReference type="EMBL" id="HBEF01012310">
    <property type="protein sequence ID" value="CAD8335644.1"/>
    <property type="molecule type" value="Transcribed_RNA"/>
</dbReference>
<dbReference type="PROSITE" id="PS50296">
    <property type="entry name" value="SUI1"/>
    <property type="match status" value="1"/>
</dbReference>
<evidence type="ECO:0000256" key="2">
    <source>
        <dbReference type="ARBA" id="ARBA00022917"/>
    </source>
</evidence>
<keyword evidence="4" id="KW-0732">Signal</keyword>
<reference evidence="6" key="1">
    <citation type="submission" date="2021-01" db="EMBL/GenBank/DDBJ databases">
        <authorList>
            <person name="Corre E."/>
            <person name="Pelletier E."/>
            <person name="Niang G."/>
            <person name="Scheremetjew M."/>
            <person name="Finn R."/>
            <person name="Kale V."/>
            <person name="Holt S."/>
            <person name="Cochrane G."/>
            <person name="Meng A."/>
            <person name="Brown T."/>
            <person name="Cohen L."/>
        </authorList>
    </citation>
    <scope>NUCLEOTIDE SEQUENCE</scope>
    <source>
        <strain evidence="6">CCMP3328</strain>
    </source>
</reference>
<keyword evidence="2" id="KW-0648">Protein biosynthesis</keyword>
<feature type="compositionally biased region" description="Polar residues" evidence="3">
    <location>
        <begin position="110"/>
        <end position="134"/>
    </location>
</feature>
<protein>
    <recommendedName>
        <fullName evidence="5">SUI1 domain-containing protein</fullName>
    </recommendedName>
</protein>
<sequence>MGAAPSTRASTNTRIFSCCHELRFSFCCLLVLALRYANTANVATIGTSGSTTVHAFAIPTTRIGSADRAAGQSPFTVLRNAVSEDANGDGASDALEPKKKKKKKKPAFVINTNLVGTISSNPDGDQNKPRSTGSLGVKSKKFKSERQQKQRQKMSSSLPTDRPLTKKEKQRTGNGQIDSSKQTLLSDAETKANEPVQVLEAKRGNKVVTIIRGMTSPMDDRKALLKEFKKKIGGGGAFVDGVLELQGAHAEKTVTMLRSKGYDKAKKI</sequence>
<feature type="chain" id="PRO_5031359789" description="SUI1 domain-containing protein" evidence="4">
    <location>
        <begin position="40"/>
        <end position="268"/>
    </location>
</feature>
<dbReference type="InterPro" id="IPR036877">
    <property type="entry name" value="SUI1_dom_sf"/>
</dbReference>
<dbReference type="AlphaFoldDB" id="A0A7R9WU55"/>
<dbReference type="Gene3D" id="3.30.780.10">
    <property type="entry name" value="SUI1-like domain"/>
    <property type="match status" value="1"/>
</dbReference>
<gene>
    <name evidence="6" type="ORF">CAUS1442_LOCUS7749</name>
</gene>
<feature type="domain" description="SUI1" evidence="5">
    <location>
        <begin position="199"/>
        <end position="261"/>
    </location>
</feature>
<dbReference type="InterPro" id="IPR001950">
    <property type="entry name" value="SUI1"/>
</dbReference>
<dbReference type="GO" id="GO:0006417">
    <property type="term" value="P:regulation of translation"/>
    <property type="evidence" value="ECO:0007669"/>
    <property type="project" value="UniProtKB-KW"/>
</dbReference>
<name>A0A7R9WU55_9STRA</name>
<proteinExistence type="predicted"/>
<feature type="region of interest" description="Disordered" evidence="3">
    <location>
        <begin position="85"/>
        <end position="191"/>
    </location>
</feature>